<evidence type="ECO:0000256" key="9">
    <source>
        <dbReference type="SAM" id="MobiDB-lite"/>
    </source>
</evidence>
<dbReference type="Proteomes" id="UP001201163">
    <property type="component" value="Unassembled WGS sequence"/>
</dbReference>
<feature type="transmembrane region" description="Helical" evidence="10">
    <location>
        <begin position="222"/>
        <end position="245"/>
    </location>
</feature>
<evidence type="ECO:0000256" key="3">
    <source>
        <dbReference type="ARBA" id="ARBA00022692"/>
    </source>
</evidence>
<comment type="subcellular location">
    <subcellularLocation>
        <location evidence="1">Membrane</location>
        <topology evidence="1">Single-pass type II membrane protein</topology>
    </subcellularLocation>
</comment>
<evidence type="ECO:0000256" key="5">
    <source>
        <dbReference type="ARBA" id="ARBA00022989"/>
    </source>
</evidence>
<comment type="caution">
    <text evidence="12">The sequence shown here is derived from an EMBL/GenBank/DDBJ whole genome shotgun (WGS) entry which is preliminary data.</text>
</comment>
<proteinExistence type="inferred from homology"/>
<keyword evidence="4" id="KW-0735">Signal-anchor</keyword>
<dbReference type="GO" id="GO:0005789">
    <property type="term" value="C:endoplasmic reticulum membrane"/>
    <property type="evidence" value="ECO:0007669"/>
    <property type="project" value="TreeGrafter"/>
</dbReference>
<comment type="similarity">
    <text evidence="2">Belongs to the SKN1/KRE6 family.</text>
</comment>
<dbReference type="AlphaFoldDB" id="A0AAD4QG87"/>
<dbReference type="GO" id="GO:0005886">
    <property type="term" value="C:plasma membrane"/>
    <property type="evidence" value="ECO:0007669"/>
    <property type="project" value="TreeGrafter"/>
</dbReference>
<dbReference type="Gene3D" id="2.60.120.200">
    <property type="match status" value="2"/>
</dbReference>
<feature type="compositionally biased region" description="Low complexity" evidence="9">
    <location>
        <begin position="14"/>
        <end position="36"/>
    </location>
</feature>
<dbReference type="FunFam" id="2.60.120.200:FF:000135">
    <property type="entry name" value="Related to KRE6-glucan synthase subunit"/>
    <property type="match status" value="1"/>
</dbReference>
<evidence type="ECO:0000256" key="8">
    <source>
        <dbReference type="ARBA" id="ARBA00023316"/>
    </source>
</evidence>
<dbReference type="GO" id="GO:0006078">
    <property type="term" value="P:(1-&gt;6)-beta-D-glucan biosynthetic process"/>
    <property type="evidence" value="ECO:0007669"/>
    <property type="project" value="TreeGrafter"/>
</dbReference>
<keyword evidence="3 10" id="KW-0812">Transmembrane</keyword>
<dbReference type="PROSITE" id="PS51762">
    <property type="entry name" value="GH16_2"/>
    <property type="match status" value="1"/>
</dbReference>
<dbReference type="InterPro" id="IPR013320">
    <property type="entry name" value="ConA-like_dom_sf"/>
</dbReference>
<keyword evidence="5 10" id="KW-1133">Transmembrane helix</keyword>
<dbReference type="InterPro" id="IPR000757">
    <property type="entry name" value="Beta-glucanase-like"/>
</dbReference>
<evidence type="ECO:0000256" key="7">
    <source>
        <dbReference type="ARBA" id="ARBA00023180"/>
    </source>
</evidence>
<keyword evidence="6 10" id="KW-0472">Membrane</keyword>
<dbReference type="PANTHER" id="PTHR31361">
    <property type="entry name" value="BETA-GLUCAN SYNTHESIS-ASSOCIATED PROTEIN KRE6-RELATED"/>
    <property type="match status" value="1"/>
</dbReference>
<keyword evidence="7" id="KW-0325">Glycoprotein</keyword>
<evidence type="ECO:0000313" key="13">
    <source>
        <dbReference type="Proteomes" id="UP001201163"/>
    </source>
</evidence>
<name>A0AAD4QG87_9AGAM</name>
<sequence>MSPSGPPNPFESIPPESSRAPTPTPSPDASTSALSPRTPNFPSVDSPLLSPGQLPDQSSPPSSRAPSRSFSSAFVSSPLNPNSPATSPYGFSRPRPASRGSIHLSRIASEESQALGSQFSTTQRGSMILYRLAAVDDHGVLLPPHSLSPNQRDSFVSTSGESIWSLSSDSKYPSGPPTMRGGLVPYVYDPSVDDQAATDEEDLLHEPDSIDKPSSFLAARGILNVGVLVLLVVSLLALFIAYPVITYVNGNSHNLFLEETGGNTVTVPPSAFAIPQLIDPETPDSAKTRTGFDKQDYVLVFSDEFNTDGRSFYPGDDPFWEAVDLWYWATGDLEWYDPRQVYTANGSLHVRMENVVTNGMNYRSGMLQSWNKFCFTSGYIEVSLTLPGPNEETRGYWPGVWTMGNLGRPGYGATTDGTWPYTYDSCDVGTFPNQTNPDGLGPTAALHSDASQAKYDFKLSYLTGQKLSACTCPGEDHPGPDVTKGRGAPEIDIFEAEHNKQGDGGVISQSAQFAPFSHDYVYSNDTDQEWFVYNSSISRPNNYKGSAVQQAISGITQLPADVFEGSGKVFHTFGFEYFANPKARSDGYIVWQMDNLPTVRMGAGAVGPDQGTDGSGVDQRLIPEEPMSIVLNLGISPNWQAIDLTTMTFPTEMVVDYVRVYQRKDSQNIGCDPPDYPTMDYISRHPEAYTNPQLQFWTPGPAGANYTFPKNRLQYNGGC</sequence>
<evidence type="ECO:0000256" key="6">
    <source>
        <dbReference type="ARBA" id="ARBA00023136"/>
    </source>
</evidence>
<gene>
    <name evidence="12" type="ORF">EDB92DRAFT_2052609</name>
</gene>
<protein>
    <submittedName>
        <fullName evidence="12">Beta-glucan synthesis-associated</fullName>
    </submittedName>
</protein>
<keyword evidence="13" id="KW-1185">Reference proteome</keyword>
<evidence type="ECO:0000256" key="1">
    <source>
        <dbReference type="ARBA" id="ARBA00004606"/>
    </source>
</evidence>
<accession>A0AAD4QG87</accession>
<evidence type="ECO:0000313" key="12">
    <source>
        <dbReference type="EMBL" id="KAH8996776.1"/>
    </source>
</evidence>
<feature type="compositionally biased region" description="Low complexity" evidence="9">
    <location>
        <begin position="59"/>
        <end position="78"/>
    </location>
</feature>
<dbReference type="GO" id="GO:0031505">
    <property type="term" value="P:fungal-type cell wall organization"/>
    <property type="evidence" value="ECO:0007669"/>
    <property type="project" value="TreeGrafter"/>
</dbReference>
<evidence type="ECO:0000256" key="4">
    <source>
        <dbReference type="ARBA" id="ARBA00022968"/>
    </source>
</evidence>
<dbReference type="SUPFAM" id="SSF49899">
    <property type="entry name" value="Concanavalin A-like lectins/glucanases"/>
    <property type="match status" value="1"/>
</dbReference>
<keyword evidence="8" id="KW-0961">Cell wall biogenesis/degradation</keyword>
<evidence type="ECO:0000256" key="2">
    <source>
        <dbReference type="ARBA" id="ARBA00010962"/>
    </source>
</evidence>
<evidence type="ECO:0000259" key="11">
    <source>
        <dbReference type="PROSITE" id="PS51762"/>
    </source>
</evidence>
<reference evidence="12" key="1">
    <citation type="submission" date="2022-01" db="EMBL/GenBank/DDBJ databases">
        <title>Comparative genomics reveals a dynamic genome evolution in the ectomycorrhizal milk-cap (Lactarius) mushrooms.</title>
        <authorList>
            <consortium name="DOE Joint Genome Institute"/>
            <person name="Lebreton A."/>
            <person name="Tang N."/>
            <person name="Kuo A."/>
            <person name="LaButti K."/>
            <person name="Drula E."/>
            <person name="Barry K."/>
            <person name="Clum A."/>
            <person name="Lipzen A."/>
            <person name="Mousain D."/>
            <person name="Ng V."/>
            <person name="Wang R."/>
            <person name="Wang X."/>
            <person name="Dai Y."/>
            <person name="Henrissat B."/>
            <person name="Grigoriev I.V."/>
            <person name="Guerin-Laguette A."/>
            <person name="Yu F."/>
            <person name="Martin F.M."/>
        </authorList>
    </citation>
    <scope>NUCLEOTIDE SEQUENCE</scope>
    <source>
        <strain evidence="12">QP</strain>
    </source>
</reference>
<dbReference type="GO" id="GO:0015926">
    <property type="term" value="F:glucosidase activity"/>
    <property type="evidence" value="ECO:0007669"/>
    <property type="project" value="TreeGrafter"/>
</dbReference>
<evidence type="ECO:0000256" key="10">
    <source>
        <dbReference type="SAM" id="Phobius"/>
    </source>
</evidence>
<organism evidence="12 13">
    <name type="scientific">Lactarius akahatsu</name>
    <dbReference type="NCBI Taxonomy" id="416441"/>
    <lineage>
        <taxon>Eukaryota</taxon>
        <taxon>Fungi</taxon>
        <taxon>Dikarya</taxon>
        <taxon>Basidiomycota</taxon>
        <taxon>Agaricomycotina</taxon>
        <taxon>Agaricomycetes</taxon>
        <taxon>Russulales</taxon>
        <taxon>Russulaceae</taxon>
        <taxon>Lactarius</taxon>
    </lineage>
</organism>
<feature type="domain" description="GH16" evidence="11">
    <location>
        <begin position="290"/>
        <end position="666"/>
    </location>
</feature>
<feature type="region of interest" description="Disordered" evidence="9">
    <location>
        <begin position="1"/>
        <end position="99"/>
    </location>
</feature>
<dbReference type="EMBL" id="JAKELL010000008">
    <property type="protein sequence ID" value="KAH8996776.1"/>
    <property type="molecule type" value="Genomic_DNA"/>
</dbReference>
<dbReference type="PANTHER" id="PTHR31361:SF1">
    <property type="entry name" value="BETA-GLUCAN SYNTHESIS-ASSOCIATED PROTEIN KRE6-RELATED"/>
    <property type="match status" value="1"/>
</dbReference>
<dbReference type="InterPro" id="IPR005629">
    <property type="entry name" value="Skn1/Kre6/Sbg1"/>
</dbReference>
<dbReference type="Pfam" id="PF03935">
    <property type="entry name" value="SKN1_KRE6_Sbg1"/>
    <property type="match status" value="1"/>
</dbReference>